<protein>
    <recommendedName>
        <fullName evidence="3">Lipoprotein</fullName>
    </recommendedName>
</protein>
<dbReference type="EMBL" id="CP018664">
    <property type="protein sequence ID" value="APP29986.1"/>
    <property type="molecule type" value="Genomic_DNA"/>
</dbReference>
<dbReference type="Proteomes" id="UP000072389">
    <property type="component" value="Chromosome"/>
</dbReference>
<evidence type="ECO:0008006" key="3">
    <source>
        <dbReference type="Google" id="ProtNLM"/>
    </source>
</evidence>
<evidence type="ECO:0000313" key="1">
    <source>
        <dbReference type="EMBL" id="APP29986.1"/>
    </source>
</evidence>
<name>A0A1E3MEJ8_ACIBA</name>
<accession>A0A1E3MEJ8</accession>
<dbReference type="AlphaFoldDB" id="A0A1E3MEJ8"/>
<evidence type="ECO:0000313" key="2">
    <source>
        <dbReference type="Proteomes" id="UP000072389"/>
    </source>
</evidence>
<sequence length="87" mass="9824">MKNKILMGLVSVSVLLIAGCSSDFEKGMKQSCRNTGGSRSFCSCFYDRMEEHYGKERLEAIGMMQVRMPEDFDEVSFKSGQQCAHKL</sequence>
<gene>
    <name evidence="1" type="ORF">AUO97_03790</name>
</gene>
<dbReference type="PROSITE" id="PS51257">
    <property type="entry name" value="PROKAR_LIPOPROTEIN"/>
    <property type="match status" value="1"/>
</dbReference>
<dbReference type="RefSeq" id="WP_000790977.1">
    <property type="nucleotide sequence ID" value="NZ_CAUZGM010000006.1"/>
</dbReference>
<proteinExistence type="predicted"/>
<organism evidence="1 2">
    <name type="scientific">Acinetobacter baumannii</name>
    <dbReference type="NCBI Taxonomy" id="470"/>
    <lineage>
        <taxon>Bacteria</taxon>
        <taxon>Pseudomonadati</taxon>
        <taxon>Pseudomonadota</taxon>
        <taxon>Gammaproteobacteria</taxon>
        <taxon>Moraxellales</taxon>
        <taxon>Moraxellaceae</taxon>
        <taxon>Acinetobacter</taxon>
        <taxon>Acinetobacter calcoaceticus/baumannii complex</taxon>
    </lineage>
</organism>
<reference evidence="1 2" key="1">
    <citation type="journal article" date="2014" name="Antimicrob. Agents Chemother.">
        <title>Triclosan can select for an AdeIJK-overexpressing mutant of Acinetobacter baumannii ATCC 17978 that displays reduced susceptibility to multiple antibiotics.</title>
        <authorList>
            <person name="Fernando D.M."/>
            <person name="Xu W."/>
            <person name="Loewen P.C."/>
            <person name="Zhanel G.G."/>
            <person name="Kumar A."/>
        </authorList>
    </citation>
    <scope>NUCLEOTIDE SEQUENCE [LARGE SCALE GENOMIC DNA]</scope>
    <source>
        <strain evidence="2">ATCC 17978</strain>
    </source>
</reference>